<dbReference type="RefSeq" id="WP_076614366.1">
    <property type="nucleotide sequence ID" value="NZ_CP019323.1"/>
</dbReference>
<dbReference type="STRING" id="1847728.BTM29_04500"/>
<dbReference type="Pfam" id="PF00480">
    <property type="entry name" value="ROK"/>
    <property type="match status" value="1"/>
</dbReference>
<dbReference type="PANTHER" id="PTHR18964">
    <property type="entry name" value="ROK (REPRESSOR, ORF, KINASE) FAMILY"/>
    <property type="match status" value="1"/>
</dbReference>
<name>A0A1P8Q1V4_9LACO</name>
<sequence>MKKYIGLDVGGTSIKYGVVDETGKVSHKNSFKTIGTKDELITKILDVFFKLHQDFGPFDGIGVSMPGVVQEDGFLTTAGAVKPFYGINLQSILEEKTELPVKIENDANAAAVGVHNYLSLVLGTGVGGGIVINDQIYRGAHARSGEFGWMIVEDDDVDVEMGSLNFRGATVIGLIRRYNQFSSDTVDDARVIFERAKKGEVLAQNVFKSYYHSLAKGIINLEVSFDPEVVIIGGGISANETFMDELNKEITNIQKSHNSIVDLDLPKVVPAKLKNDAGMVGAVYQLVQSASKYG</sequence>
<dbReference type="EMBL" id="CP019323">
    <property type="protein sequence ID" value="APX71862.1"/>
    <property type="molecule type" value="Genomic_DNA"/>
</dbReference>
<evidence type="ECO:0000313" key="2">
    <source>
        <dbReference type="EMBL" id="APX71862.1"/>
    </source>
</evidence>
<evidence type="ECO:0000256" key="1">
    <source>
        <dbReference type="ARBA" id="ARBA00006479"/>
    </source>
</evidence>
<dbReference type="InterPro" id="IPR043129">
    <property type="entry name" value="ATPase_NBD"/>
</dbReference>
<dbReference type="Proteomes" id="UP000187499">
    <property type="component" value="Chromosome"/>
</dbReference>
<comment type="similarity">
    <text evidence="1">Belongs to the ROK (NagC/XylR) family.</text>
</comment>
<dbReference type="KEGG" id="lalw:BTM29_04500"/>
<dbReference type="InterPro" id="IPR000600">
    <property type="entry name" value="ROK"/>
</dbReference>
<keyword evidence="3" id="KW-1185">Reference proteome</keyword>
<accession>A0A1P8Q1V4</accession>
<dbReference type="SUPFAM" id="SSF53067">
    <property type="entry name" value="Actin-like ATPase domain"/>
    <property type="match status" value="1"/>
</dbReference>
<dbReference type="OrthoDB" id="9795247at2"/>
<proteinExistence type="inferred from homology"/>
<dbReference type="AlphaFoldDB" id="A0A1P8Q1V4"/>
<reference evidence="3" key="1">
    <citation type="submission" date="2016-12" db="EMBL/GenBank/DDBJ databases">
        <authorList>
            <person name="Jung M.Y."/>
            <person name="Lee S.H."/>
        </authorList>
    </citation>
    <scope>NUCLEOTIDE SEQUENCE [LARGE SCALE GENOMIC DNA]</scope>
    <source>
        <strain evidence="3">WiKim39</strain>
    </source>
</reference>
<dbReference type="Gene3D" id="3.30.420.40">
    <property type="match status" value="2"/>
</dbReference>
<protein>
    <submittedName>
        <fullName evidence="2">Transcriptional regulator</fullName>
    </submittedName>
</protein>
<organism evidence="2 3">
    <name type="scientific">Companilactobacillus allii</name>
    <dbReference type="NCBI Taxonomy" id="1847728"/>
    <lineage>
        <taxon>Bacteria</taxon>
        <taxon>Bacillati</taxon>
        <taxon>Bacillota</taxon>
        <taxon>Bacilli</taxon>
        <taxon>Lactobacillales</taxon>
        <taxon>Lactobacillaceae</taxon>
        <taxon>Companilactobacillus</taxon>
    </lineage>
</organism>
<dbReference type="PANTHER" id="PTHR18964:SF170">
    <property type="entry name" value="SUGAR KINASE"/>
    <property type="match status" value="1"/>
</dbReference>
<gene>
    <name evidence="2" type="ORF">BTM29_04500</name>
</gene>
<evidence type="ECO:0000313" key="3">
    <source>
        <dbReference type="Proteomes" id="UP000187499"/>
    </source>
</evidence>